<name>A0A0C9XV24_9AGAR</name>
<keyword evidence="3" id="KW-1185">Reference proteome</keyword>
<accession>A0A0C9XV24</accession>
<sequence length="530" mass="57398">MGTFNSGKHQEDVNSLKTQQLLRDHCEDGLVGMNYQYPPSSGAAPLYFQSSYRARHQSDADVSMTQIVHHSFQHNSNSPSSSQSHRGGPPSHISSGFDQQWSQARIPSACDANSRSMSLADGRILENIDQTHVAVNERNAAAMQQPDQANIQPLPQHRSGYQQQENPSAVSGPMLNVTHSLSYQGKVSSEPTHRSFPPSRRNSSETQAGFRGYAIAQSSQATRSGDEVQRAPLRQQSAPSVSGGAPRLTPATITQQQFQNPPHPPPSLQYPQYPSSSSSQYPPATPSQPLSGGSTAVPKHSLYVVPQQQSHHIPRQSSPPSYAQHPPQSSSSQHPPPHPPQQNTPLVSGGVPCSTYAASPPNQSLHAAVPSQQSSRHIVPTQHPPRSEQHAPSSAQRLPQSSSSSQYPPAPYPQRNPQQTTHHRSSSSQDVPITSTSGSTRSEQPARSTASYPPAVPLLVQHSPVQHLSLSDPHRPASSPLKRQQLTAWSSKLSSMHYLPSAQPTKTPGRCSPKTSSTALRRCIMTLLEQ</sequence>
<feature type="region of interest" description="Disordered" evidence="1">
    <location>
        <begin position="71"/>
        <end position="100"/>
    </location>
</feature>
<dbReference type="HOGENOM" id="CLU_513937_0_0_1"/>
<feature type="compositionally biased region" description="Polar residues" evidence="1">
    <location>
        <begin position="356"/>
        <end position="376"/>
    </location>
</feature>
<evidence type="ECO:0000313" key="2">
    <source>
        <dbReference type="EMBL" id="KIK05444.1"/>
    </source>
</evidence>
<feature type="region of interest" description="Disordered" evidence="1">
    <location>
        <begin position="184"/>
        <end position="451"/>
    </location>
</feature>
<proteinExistence type="predicted"/>
<protein>
    <submittedName>
        <fullName evidence="2">Uncharacterized protein</fullName>
    </submittedName>
</protein>
<dbReference type="Proteomes" id="UP000054477">
    <property type="component" value="Unassembled WGS sequence"/>
</dbReference>
<evidence type="ECO:0000256" key="1">
    <source>
        <dbReference type="SAM" id="MobiDB-lite"/>
    </source>
</evidence>
<feature type="compositionally biased region" description="Low complexity" evidence="1">
    <location>
        <begin position="392"/>
        <end position="407"/>
    </location>
</feature>
<dbReference type="EMBL" id="KN838560">
    <property type="protein sequence ID" value="KIK05444.1"/>
    <property type="molecule type" value="Genomic_DNA"/>
</dbReference>
<feature type="compositionally biased region" description="Low complexity" evidence="1">
    <location>
        <begin position="316"/>
        <end position="333"/>
    </location>
</feature>
<feature type="compositionally biased region" description="Low complexity" evidence="1">
    <location>
        <begin position="71"/>
        <end position="92"/>
    </location>
</feature>
<feature type="region of interest" description="Disordered" evidence="1">
    <location>
        <begin position="151"/>
        <end position="171"/>
    </location>
</feature>
<evidence type="ECO:0000313" key="3">
    <source>
        <dbReference type="Proteomes" id="UP000054477"/>
    </source>
</evidence>
<dbReference type="AlphaFoldDB" id="A0A0C9XV24"/>
<organism evidence="2 3">
    <name type="scientific">Laccaria amethystina LaAM-08-1</name>
    <dbReference type="NCBI Taxonomy" id="1095629"/>
    <lineage>
        <taxon>Eukaryota</taxon>
        <taxon>Fungi</taxon>
        <taxon>Dikarya</taxon>
        <taxon>Basidiomycota</taxon>
        <taxon>Agaricomycotina</taxon>
        <taxon>Agaricomycetes</taxon>
        <taxon>Agaricomycetidae</taxon>
        <taxon>Agaricales</taxon>
        <taxon>Agaricineae</taxon>
        <taxon>Hydnangiaceae</taxon>
        <taxon>Laccaria</taxon>
    </lineage>
</organism>
<gene>
    <name evidence="2" type="ORF">K443DRAFT_353932</name>
</gene>
<feature type="compositionally biased region" description="Polar residues" evidence="1">
    <location>
        <begin position="429"/>
        <end position="451"/>
    </location>
</feature>
<feature type="compositionally biased region" description="Low complexity" evidence="1">
    <location>
        <begin position="269"/>
        <end position="282"/>
    </location>
</feature>
<reference evidence="3" key="2">
    <citation type="submission" date="2015-01" db="EMBL/GenBank/DDBJ databases">
        <title>Evolutionary Origins and Diversification of the Mycorrhizal Mutualists.</title>
        <authorList>
            <consortium name="DOE Joint Genome Institute"/>
            <consortium name="Mycorrhizal Genomics Consortium"/>
            <person name="Kohler A."/>
            <person name="Kuo A."/>
            <person name="Nagy L.G."/>
            <person name="Floudas D."/>
            <person name="Copeland A."/>
            <person name="Barry K.W."/>
            <person name="Cichocki N."/>
            <person name="Veneault-Fourrey C."/>
            <person name="LaButti K."/>
            <person name="Lindquist E.A."/>
            <person name="Lipzen A."/>
            <person name="Lundell T."/>
            <person name="Morin E."/>
            <person name="Murat C."/>
            <person name="Riley R."/>
            <person name="Ohm R."/>
            <person name="Sun H."/>
            <person name="Tunlid A."/>
            <person name="Henrissat B."/>
            <person name="Grigoriev I.V."/>
            <person name="Hibbett D.S."/>
            <person name="Martin F."/>
        </authorList>
    </citation>
    <scope>NUCLEOTIDE SEQUENCE [LARGE SCALE GENOMIC DNA]</scope>
    <source>
        <strain evidence="3">LaAM-08-1</strain>
    </source>
</reference>
<dbReference type="STRING" id="1095629.A0A0C9XV24"/>
<reference evidence="2 3" key="1">
    <citation type="submission" date="2014-04" db="EMBL/GenBank/DDBJ databases">
        <authorList>
            <consortium name="DOE Joint Genome Institute"/>
            <person name="Kuo A."/>
            <person name="Kohler A."/>
            <person name="Nagy L.G."/>
            <person name="Floudas D."/>
            <person name="Copeland A."/>
            <person name="Barry K.W."/>
            <person name="Cichocki N."/>
            <person name="Veneault-Fourrey C."/>
            <person name="LaButti K."/>
            <person name="Lindquist E.A."/>
            <person name="Lipzen A."/>
            <person name="Lundell T."/>
            <person name="Morin E."/>
            <person name="Murat C."/>
            <person name="Sun H."/>
            <person name="Tunlid A."/>
            <person name="Henrissat B."/>
            <person name="Grigoriev I.V."/>
            <person name="Hibbett D.S."/>
            <person name="Martin F."/>
            <person name="Nordberg H.P."/>
            <person name="Cantor M.N."/>
            <person name="Hua S.X."/>
        </authorList>
    </citation>
    <scope>NUCLEOTIDE SEQUENCE [LARGE SCALE GENOMIC DNA]</scope>
    <source>
        <strain evidence="2 3">LaAM-08-1</strain>
    </source>
</reference>
<feature type="compositionally biased region" description="Polar residues" evidence="1">
    <location>
        <begin position="151"/>
        <end position="169"/>
    </location>
</feature>